<dbReference type="SMART" id="SM00091">
    <property type="entry name" value="PAS"/>
    <property type="match status" value="1"/>
</dbReference>
<reference evidence="4 5" key="1">
    <citation type="submission" date="2014-09" db="EMBL/GenBank/DDBJ databases">
        <title>Sporocytophaga myxococcoides PG-01 genome sequencing.</title>
        <authorList>
            <person name="Liu L."/>
            <person name="Gao P.J."/>
            <person name="Chen G.J."/>
            <person name="Wang L.S."/>
        </authorList>
    </citation>
    <scope>NUCLEOTIDE SEQUENCE [LARGE SCALE GENOMIC DNA]</scope>
    <source>
        <strain evidence="4 5">PG-01</strain>
    </source>
</reference>
<proteinExistence type="predicted"/>
<protein>
    <submittedName>
        <fullName evidence="4">Signal transduction histidine kinase</fullName>
    </submittedName>
</protein>
<keyword evidence="4" id="KW-0808">Transferase</keyword>
<evidence type="ECO:0000256" key="2">
    <source>
        <dbReference type="SAM" id="Phobius"/>
    </source>
</evidence>
<evidence type="ECO:0000256" key="1">
    <source>
        <dbReference type="SAM" id="Coils"/>
    </source>
</evidence>
<name>A0A098LCY9_9BACT</name>
<dbReference type="InterPro" id="IPR000014">
    <property type="entry name" value="PAS"/>
</dbReference>
<dbReference type="Pfam" id="PF13426">
    <property type="entry name" value="PAS_9"/>
    <property type="match status" value="1"/>
</dbReference>
<feature type="transmembrane region" description="Helical" evidence="2">
    <location>
        <begin position="12"/>
        <end position="35"/>
    </location>
</feature>
<feature type="transmembrane region" description="Helical" evidence="2">
    <location>
        <begin position="190"/>
        <end position="216"/>
    </location>
</feature>
<gene>
    <name evidence="4" type="ORF">MYP_1487</name>
</gene>
<dbReference type="CDD" id="cd00130">
    <property type="entry name" value="PAS"/>
    <property type="match status" value="1"/>
</dbReference>
<dbReference type="SUPFAM" id="SSF55785">
    <property type="entry name" value="PYP-like sensor domain (PAS domain)"/>
    <property type="match status" value="1"/>
</dbReference>
<comment type="caution">
    <text evidence="4">The sequence shown here is derived from an EMBL/GenBank/DDBJ whole genome shotgun (WGS) entry which is preliminary data.</text>
</comment>
<dbReference type="STRING" id="153721.MYP_1487"/>
<evidence type="ECO:0000313" key="5">
    <source>
        <dbReference type="Proteomes" id="UP000030185"/>
    </source>
</evidence>
<dbReference type="OrthoDB" id="9759607at2"/>
<dbReference type="eggNOG" id="COG5002">
    <property type="taxonomic scope" value="Bacteria"/>
</dbReference>
<accession>A0A098LCY9</accession>
<feature type="transmembrane region" description="Helical" evidence="2">
    <location>
        <begin position="236"/>
        <end position="254"/>
    </location>
</feature>
<dbReference type="Proteomes" id="UP000030185">
    <property type="component" value="Unassembled WGS sequence"/>
</dbReference>
<keyword evidence="5" id="KW-1185">Reference proteome</keyword>
<evidence type="ECO:0000313" key="4">
    <source>
        <dbReference type="EMBL" id="GAL84259.1"/>
    </source>
</evidence>
<dbReference type="Gene3D" id="3.30.450.20">
    <property type="entry name" value="PAS domain"/>
    <property type="match status" value="2"/>
</dbReference>
<dbReference type="InterPro" id="IPR035965">
    <property type="entry name" value="PAS-like_dom_sf"/>
</dbReference>
<dbReference type="EMBL" id="BBLT01000002">
    <property type="protein sequence ID" value="GAL84259.1"/>
    <property type="molecule type" value="Genomic_DNA"/>
</dbReference>
<feature type="transmembrane region" description="Helical" evidence="2">
    <location>
        <begin position="167"/>
        <end position="184"/>
    </location>
</feature>
<dbReference type="AlphaFoldDB" id="A0A098LCY9"/>
<keyword evidence="1" id="KW-0175">Coiled coil</keyword>
<feature type="coiled-coil region" evidence="1">
    <location>
        <begin position="430"/>
        <end position="482"/>
    </location>
</feature>
<feature type="transmembrane region" description="Helical" evidence="2">
    <location>
        <begin position="55"/>
        <end position="72"/>
    </location>
</feature>
<dbReference type="eggNOG" id="COG5001">
    <property type="taxonomic scope" value="Bacteria"/>
</dbReference>
<feature type="domain" description="PAS" evidence="3">
    <location>
        <begin position="307"/>
        <end position="384"/>
    </location>
</feature>
<dbReference type="GO" id="GO:0016301">
    <property type="term" value="F:kinase activity"/>
    <property type="evidence" value="ECO:0007669"/>
    <property type="project" value="UniProtKB-KW"/>
</dbReference>
<dbReference type="PROSITE" id="PS50112">
    <property type="entry name" value="PAS"/>
    <property type="match status" value="1"/>
</dbReference>
<dbReference type="Pfam" id="PF13188">
    <property type="entry name" value="PAS_8"/>
    <property type="match status" value="1"/>
</dbReference>
<keyword evidence="2" id="KW-0812">Transmembrane</keyword>
<evidence type="ECO:0000259" key="3">
    <source>
        <dbReference type="PROSITE" id="PS50112"/>
    </source>
</evidence>
<keyword evidence="2" id="KW-1133">Transmembrane helix</keyword>
<dbReference type="RefSeq" id="WP_045460524.1">
    <property type="nucleotide sequence ID" value="NZ_BBLT01000002.1"/>
</dbReference>
<feature type="transmembrane region" description="Helical" evidence="2">
    <location>
        <begin position="266"/>
        <end position="285"/>
    </location>
</feature>
<feature type="transmembrane region" description="Helical" evidence="2">
    <location>
        <begin position="135"/>
        <end position="155"/>
    </location>
</feature>
<feature type="transmembrane region" description="Helical" evidence="2">
    <location>
        <begin position="84"/>
        <end position="105"/>
    </location>
</feature>
<keyword evidence="2" id="KW-0472">Membrane</keyword>
<organism evidence="4 5">
    <name type="scientific">Sporocytophaga myxococcoides</name>
    <dbReference type="NCBI Taxonomy" id="153721"/>
    <lineage>
        <taxon>Bacteria</taxon>
        <taxon>Pseudomonadati</taxon>
        <taxon>Bacteroidota</taxon>
        <taxon>Cytophagia</taxon>
        <taxon>Cytophagales</taxon>
        <taxon>Cytophagaceae</taxon>
        <taxon>Sporocytophaga</taxon>
    </lineage>
</organism>
<sequence>MPVSIENKQTVTTLIALGKTFTLVAFFIPIIGLLLRAVSFELFELYSFNQVVSQNPLSAICYSMIALAIWIIRNENASLANKIICNSICFLILLIAGIKLITYFMDQPFVLEEVLFKEQIYQVKSKVKKEVNVNLTSPISAFFFIALCTSLLLNNFGNKEIYKISQFLNYGTGLGAILVIYSYVYKIDDLYAASYIIPISLNSAIVALLLSIAILFLRPHKGSMKTLIGQNSTQIVLLRFLAFFIPLLLGWLKIKGENNGLYSKNMGTALYASATFCISMFLLGWKSQIQSKLRGVRQKNEERIEKDRERLKNILELSPTSISIIDLDTQKFIFTNRAFRQLFSYKGGEIRNKKYRDVVKTLVAGIDEDKILNRLELIKNLKEDESNEMTYGVYNKEGLASWIITRGIGFDYKNGKARKALINSLNISKEKKLQLALERQSAQIEQTNNKLKESNDKLRDIQLNLEEKIKERINEIEESNRACKDFFEESFDGILRYGLKDIEGVDTSLPFKQQLKLIEKHAYLAEANKKLTHDHGYKSADELVGTPLVDFIAMSSKEKLKLLLRFIRNGYKIENTPTIHRNKAGEKIRVLVNITGVIDNGLLVSAWSTELKFR</sequence>
<keyword evidence="4" id="KW-0418">Kinase</keyword>
<dbReference type="NCBIfam" id="TIGR00229">
    <property type="entry name" value="sensory_box"/>
    <property type="match status" value="1"/>
</dbReference>